<dbReference type="Proteomes" id="UP000184513">
    <property type="component" value="Unassembled WGS sequence"/>
</dbReference>
<proteinExistence type="predicted"/>
<keyword evidence="2" id="KW-1185">Reference proteome</keyword>
<protein>
    <recommendedName>
        <fullName evidence="3">DUF4221 domain-containing protein</fullName>
    </recommendedName>
</protein>
<dbReference type="Pfam" id="PF13970">
    <property type="entry name" value="DUF4221"/>
    <property type="match status" value="1"/>
</dbReference>
<dbReference type="OrthoDB" id="833511at2"/>
<reference evidence="1 2" key="1">
    <citation type="submission" date="2016-11" db="EMBL/GenBank/DDBJ databases">
        <authorList>
            <person name="Jaros S."/>
            <person name="Januszkiewicz K."/>
            <person name="Wedrychowicz H."/>
        </authorList>
    </citation>
    <scope>NUCLEOTIDE SEQUENCE [LARGE SCALE GENOMIC DNA]</scope>
    <source>
        <strain evidence="1 2">CGMCC 1.6102</strain>
    </source>
</reference>
<sequence>MRYSFYLMLILLISCKGNTEKADPDFFSNFQLSLDTIIIDPGDEILFVKHQLLNADMGSDGKYFYNFNGDDHTLEKINLDELRLEEKLPFEKEGPNGTGPGIGVMRIVDESHVSITAMYQISLFSMEGEKYMTVYYENFSLANWHNGGDLLSGTKVVLDPDTKQLYGLIQGYEDKRFVLGLLHLEEYETSRVELKSFERLPDYSFEYTISGKATVHMSESPKVGIEKFGKKVVLSNEITSALAWYDTEMDSLFMKTYDSQLTANQKEKEYKKVHETPEEFKVEYARYLQEINFMPPFWDQDGQMFLRFSYIENESRADVYLTAYDEDLKMLGETLVPQLTKKPARHFAKDGKIWLYENINDEMGFIRLEMRE</sequence>
<evidence type="ECO:0000313" key="2">
    <source>
        <dbReference type="Proteomes" id="UP000184513"/>
    </source>
</evidence>
<dbReference type="AlphaFoldDB" id="A0A1M7Q4U1"/>
<evidence type="ECO:0000313" key="1">
    <source>
        <dbReference type="EMBL" id="SHN25279.1"/>
    </source>
</evidence>
<dbReference type="RefSeq" id="WP_084097463.1">
    <property type="nucleotide sequence ID" value="NZ_FRCY01000014.1"/>
</dbReference>
<accession>A0A1M7Q4U1</accession>
<dbReference type="InterPro" id="IPR025316">
    <property type="entry name" value="DUF4221"/>
</dbReference>
<name>A0A1M7Q4U1_9BACT</name>
<dbReference type="PROSITE" id="PS51257">
    <property type="entry name" value="PROKAR_LIPOPROTEIN"/>
    <property type="match status" value="1"/>
</dbReference>
<dbReference type="EMBL" id="FRCY01000014">
    <property type="protein sequence ID" value="SHN25279.1"/>
    <property type="molecule type" value="Genomic_DNA"/>
</dbReference>
<evidence type="ECO:0008006" key="3">
    <source>
        <dbReference type="Google" id="ProtNLM"/>
    </source>
</evidence>
<gene>
    <name evidence="1" type="ORF">SAMN04488057_1145</name>
</gene>
<organism evidence="1 2">
    <name type="scientific">Cyclobacterium lianum</name>
    <dbReference type="NCBI Taxonomy" id="388280"/>
    <lineage>
        <taxon>Bacteria</taxon>
        <taxon>Pseudomonadati</taxon>
        <taxon>Bacteroidota</taxon>
        <taxon>Cytophagia</taxon>
        <taxon>Cytophagales</taxon>
        <taxon>Cyclobacteriaceae</taxon>
        <taxon>Cyclobacterium</taxon>
    </lineage>
</organism>